<geneLocation type="plasmid" evidence="2 3">
    <name>pIBU218</name>
</geneLocation>
<reference evidence="2" key="2">
    <citation type="submission" date="2021-04" db="EMBL/GenBank/DDBJ databases">
        <title>Isolation and genomic analysis of the ibuprofen-degrading bacterium Sphingomonas strain MPO218.</title>
        <authorList>
            <person name="Aulestia M."/>
            <person name="Flores A."/>
            <person name="Mangas E.L."/>
            <person name="Perez-Pulido A.J."/>
            <person name="Santero E."/>
            <person name="Camacho E.M."/>
        </authorList>
    </citation>
    <scope>NUCLEOTIDE SEQUENCE</scope>
    <source>
        <strain evidence="2">MPO218</strain>
        <plasmid evidence="2">pIBU218</plasmid>
    </source>
</reference>
<feature type="compositionally biased region" description="Basic and acidic residues" evidence="1">
    <location>
        <begin position="342"/>
        <end position="357"/>
    </location>
</feature>
<dbReference type="AlphaFoldDB" id="A0A975DAS6"/>
<feature type="compositionally biased region" description="Basic and acidic residues" evidence="1">
    <location>
        <begin position="307"/>
        <end position="321"/>
    </location>
</feature>
<name>A0A975DAS6_9SPHN</name>
<gene>
    <name evidence="2" type="ORF">HRJ34_27995</name>
</gene>
<protein>
    <recommendedName>
        <fullName evidence="4">Phosphoadenosine phosphosulphate reductase domain-containing protein</fullName>
    </recommendedName>
</protein>
<keyword evidence="2" id="KW-0614">Plasmid</keyword>
<dbReference type="RefSeq" id="WP_208634455.1">
    <property type="nucleotide sequence ID" value="NZ_CP059320.1"/>
</dbReference>
<dbReference type="EMBL" id="CP059320">
    <property type="protein sequence ID" value="QTH24730.1"/>
    <property type="molecule type" value="Genomic_DNA"/>
</dbReference>
<dbReference type="Proteomes" id="UP000664914">
    <property type="component" value="Plasmid pIBU218"/>
</dbReference>
<sequence length="372" mass="42145">MTAAAGPPVIIAWGAGVDSTAMILEMATRDERIDMVLIAQMPEKPETQAFIPAFRRWMDDRDIPNEIVVNRPRRFRTSPAYFDLLEACLVNGALPSIAFGRGTCSLRWKVSPQDAWTKTWPPAQHAWAAGQKVIRLIGFDSSPRDSRRYAHAEGYSSSLYTYRYPLREWGWGRDACNERIRQAGFEVPASSCFFCTGMQCDEVRALPAWCLRLIILMEARAKPRLRSCEGLWRSTTKGLRGREARPGSMTRFIRDEGLLTAHEIDWIVGEANADLAAFLSRAAALPLERRPTMRSWINGFIAHEVRAPNRHPEKQEDRRQYDALPRQPFPIPPPSQTRAHKTRPDFSARRSGEERRGRGVSGCEEATPTHGD</sequence>
<accession>A0A975DAS6</accession>
<evidence type="ECO:0000256" key="1">
    <source>
        <dbReference type="SAM" id="MobiDB-lite"/>
    </source>
</evidence>
<evidence type="ECO:0000313" key="2">
    <source>
        <dbReference type="EMBL" id="QTH24730.1"/>
    </source>
</evidence>
<proteinExistence type="predicted"/>
<reference evidence="2" key="1">
    <citation type="submission" date="2020-07" db="EMBL/GenBank/DDBJ databases">
        <authorList>
            <person name="Camacho E."/>
        </authorList>
    </citation>
    <scope>NUCLEOTIDE SEQUENCE</scope>
    <source>
        <strain evidence="2">MPO218</strain>
        <plasmid evidence="2">pIBU218</plasmid>
    </source>
</reference>
<evidence type="ECO:0008006" key="4">
    <source>
        <dbReference type="Google" id="ProtNLM"/>
    </source>
</evidence>
<evidence type="ECO:0000313" key="3">
    <source>
        <dbReference type="Proteomes" id="UP000664914"/>
    </source>
</evidence>
<feature type="region of interest" description="Disordered" evidence="1">
    <location>
        <begin position="307"/>
        <end position="372"/>
    </location>
</feature>
<organism evidence="2 3">
    <name type="scientific">Rhizorhabdus wittichii</name>
    <dbReference type="NCBI Taxonomy" id="160791"/>
    <lineage>
        <taxon>Bacteria</taxon>
        <taxon>Pseudomonadati</taxon>
        <taxon>Pseudomonadota</taxon>
        <taxon>Alphaproteobacteria</taxon>
        <taxon>Sphingomonadales</taxon>
        <taxon>Sphingomonadaceae</taxon>
        <taxon>Rhizorhabdus</taxon>
    </lineage>
</organism>